<gene>
    <name evidence="1" type="ORF">SPC81_02510</name>
</gene>
<dbReference type="Proteomes" id="UP001280591">
    <property type="component" value="Unassembled WGS sequence"/>
</dbReference>
<sequence length="223" mass="26078">MRNTKLINCDFIEEINTFQTIISEKQNNFEMNLHLSFPQKGRLYKLGKHNPDNNGMNTLFSQKFCDGIILWFVDNIVSVYIIELKKTATSYLEKIPVQFHTSVLRALSDIAIIGSPLNYKKEPNRNFKIQYNFIIGMVEEAPLPSKIEGTLKYKNLPGSPSKDSPILENYYKNIVLYNCSLIENQILFEFEKFVFNKVSQKQNCTVYECNQEIPWIVKTKYMF</sequence>
<evidence type="ECO:0000313" key="2">
    <source>
        <dbReference type="Proteomes" id="UP001280591"/>
    </source>
</evidence>
<accession>A0ABU5FUR3</accession>
<name>A0ABU5FUR3_9STRE</name>
<keyword evidence="2" id="KW-1185">Reference proteome</keyword>
<protein>
    <submittedName>
        <fullName evidence="1">Uncharacterized protein</fullName>
    </submittedName>
</protein>
<proteinExistence type="predicted"/>
<evidence type="ECO:0000313" key="1">
    <source>
        <dbReference type="EMBL" id="MDY4345477.1"/>
    </source>
</evidence>
<dbReference type="RefSeq" id="WP_320692324.1">
    <property type="nucleotide sequence ID" value="NZ_JAXHDP010000002.1"/>
</dbReference>
<reference evidence="1 2" key="1">
    <citation type="submission" date="2023-11" db="EMBL/GenBank/DDBJ databases">
        <title>Streptococcus wuxiensis sp. nov., Streptococcus jiangnanensis sp. nov., Streptococcus fermentans sp. nov., three novel members of the genus Streptococcus isolated from breast milk.</title>
        <authorList>
            <person name="Zhou Y."/>
            <person name="Yang B."/>
        </authorList>
    </citation>
    <scope>NUCLEOTIDE SEQUENCE [LARGE SCALE GENOMIC DNA]</scope>
    <source>
        <strain evidence="1 2">BJSWXB5TM5</strain>
    </source>
</reference>
<organism evidence="1 2">
    <name type="scientific">Streptococcus fermentans</name>
    <dbReference type="NCBI Taxonomy" id="3095082"/>
    <lineage>
        <taxon>Bacteria</taxon>
        <taxon>Bacillati</taxon>
        <taxon>Bacillota</taxon>
        <taxon>Bacilli</taxon>
        <taxon>Lactobacillales</taxon>
        <taxon>Streptococcaceae</taxon>
        <taxon>Streptococcus</taxon>
    </lineage>
</organism>
<dbReference type="EMBL" id="JAXHDP010000002">
    <property type="protein sequence ID" value="MDY4345477.1"/>
    <property type="molecule type" value="Genomic_DNA"/>
</dbReference>
<comment type="caution">
    <text evidence="1">The sequence shown here is derived from an EMBL/GenBank/DDBJ whole genome shotgun (WGS) entry which is preliminary data.</text>
</comment>